<accession>A0AAV1F437</accession>
<keyword evidence="2" id="KW-1185">Reference proteome</keyword>
<evidence type="ECO:0000313" key="1">
    <source>
        <dbReference type="EMBL" id="CAJ1055574.1"/>
    </source>
</evidence>
<dbReference type="InterPro" id="IPR036691">
    <property type="entry name" value="Endo/exonu/phosph_ase_sf"/>
</dbReference>
<dbReference type="EMBL" id="OY660867">
    <property type="protein sequence ID" value="CAJ1055574.1"/>
    <property type="molecule type" value="Genomic_DNA"/>
</dbReference>
<dbReference type="Proteomes" id="UP001178508">
    <property type="component" value="Chromosome 4"/>
</dbReference>
<dbReference type="PANTHER" id="PTHR46670:SF3">
    <property type="entry name" value="ENDONUCLEASE_EXONUCLEASE_PHOSPHATASE DOMAIN-CONTAINING PROTEIN"/>
    <property type="match status" value="1"/>
</dbReference>
<sequence>MYRPPKPHPSFLSDFSDFITHLNTISSSVLLLGDFNFHIDNPTFKQASNFLDLLDTLNLTQHVHSPTHSHGHTNTPNFLQKPQIHLASGPLRFPICHPHCIPSLTIC</sequence>
<name>A0AAV1F437_XYRNO</name>
<dbReference type="SUPFAM" id="SSF56219">
    <property type="entry name" value="DNase I-like"/>
    <property type="match status" value="1"/>
</dbReference>
<reference evidence="1" key="1">
    <citation type="submission" date="2023-08" db="EMBL/GenBank/DDBJ databases">
        <authorList>
            <person name="Alioto T."/>
            <person name="Alioto T."/>
            <person name="Gomez Garrido J."/>
        </authorList>
    </citation>
    <scope>NUCLEOTIDE SEQUENCE</scope>
</reference>
<proteinExistence type="predicted"/>
<dbReference type="AlphaFoldDB" id="A0AAV1F437"/>
<protein>
    <submittedName>
        <fullName evidence="1">PREDICTED: uncharacterized protein LOC109521672</fullName>
    </submittedName>
</protein>
<organism evidence="1 2">
    <name type="scientific">Xyrichtys novacula</name>
    <name type="common">Pearly razorfish</name>
    <name type="synonym">Hemipteronotus novacula</name>
    <dbReference type="NCBI Taxonomy" id="13765"/>
    <lineage>
        <taxon>Eukaryota</taxon>
        <taxon>Metazoa</taxon>
        <taxon>Chordata</taxon>
        <taxon>Craniata</taxon>
        <taxon>Vertebrata</taxon>
        <taxon>Euteleostomi</taxon>
        <taxon>Actinopterygii</taxon>
        <taxon>Neopterygii</taxon>
        <taxon>Teleostei</taxon>
        <taxon>Neoteleostei</taxon>
        <taxon>Acanthomorphata</taxon>
        <taxon>Eupercaria</taxon>
        <taxon>Labriformes</taxon>
        <taxon>Labridae</taxon>
        <taxon>Xyrichtys</taxon>
    </lineage>
</organism>
<dbReference type="Gene3D" id="3.60.10.10">
    <property type="entry name" value="Endonuclease/exonuclease/phosphatase"/>
    <property type="match status" value="1"/>
</dbReference>
<evidence type="ECO:0000313" key="2">
    <source>
        <dbReference type="Proteomes" id="UP001178508"/>
    </source>
</evidence>
<gene>
    <name evidence="1" type="ORF">XNOV1_A003149</name>
</gene>
<dbReference type="PANTHER" id="PTHR46670">
    <property type="entry name" value="ENDO/EXONUCLEASE/PHOSPHATASE DOMAIN-CONTAINING PROTEIN"/>
    <property type="match status" value="1"/>
</dbReference>